<evidence type="ECO:0000256" key="4">
    <source>
        <dbReference type="ARBA" id="ARBA00023125"/>
    </source>
</evidence>
<dbReference type="SUPFAM" id="SSF52172">
    <property type="entry name" value="CheY-like"/>
    <property type="match status" value="1"/>
</dbReference>
<dbReference type="InterPro" id="IPR011006">
    <property type="entry name" value="CheY-like_superfamily"/>
</dbReference>
<protein>
    <submittedName>
        <fullName evidence="10">DNA-binding response regulator</fullName>
    </submittedName>
</protein>
<dbReference type="Gene3D" id="1.10.10.10">
    <property type="entry name" value="Winged helix-like DNA-binding domain superfamily/Winged helix DNA-binding domain"/>
    <property type="match status" value="1"/>
</dbReference>
<evidence type="ECO:0000259" key="9">
    <source>
        <dbReference type="PROSITE" id="PS51755"/>
    </source>
</evidence>
<feature type="domain" description="OmpR/PhoB-type" evidence="9">
    <location>
        <begin position="124"/>
        <end position="223"/>
    </location>
</feature>
<keyword evidence="1 6" id="KW-0597">Phosphoprotein</keyword>
<dbReference type="OrthoDB" id="516439at2"/>
<evidence type="ECO:0000259" key="8">
    <source>
        <dbReference type="PROSITE" id="PS50110"/>
    </source>
</evidence>
<proteinExistence type="predicted"/>
<dbReference type="GO" id="GO:0032993">
    <property type="term" value="C:protein-DNA complex"/>
    <property type="evidence" value="ECO:0007669"/>
    <property type="project" value="TreeGrafter"/>
</dbReference>
<dbReference type="InterPro" id="IPR039420">
    <property type="entry name" value="WalR-like"/>
</dbReference>
<dbReference type="GO" id="GO:0005829">
    <property type="term" value="C:cytosol"/>
    <property type="evidence" value="ECO:0007669"/>
    <property type="project" value="TreeGrafter"/>
</dbReference>
<feature type="DNA-binding region" description="OmpR/PhoB-type" evidence="7">
    <location>
        <begin position="124"/>
        <end position="223"/>
    </location>
</feature>
<dbReference type="FunFam" id="3.40.50.2300:FF:000002">
    <property type="entry name" value="DNA-binding response regulator PhoP"/>
    <property type="match status" value="1"/>
</dbReference>
<keyword evidence="3" id="KW-0805">Transcription regulation</keyword>
<dbReference type="EMBL" id="MRCB01000052">
    <property type="protein sequence ID" value="OKH18261.1"/>
    <property type="molecule type" value="Genomic_DNA"/>
</dbReference>
<dbReference type="AlphaFoldDB" id="A0A1U7H7D9"/>
<dbReference type="PROSITE" id="PS51755">
    <property type="entry name" value="OMPR_PHOB"/>
    <property type="match status" value="1"/>
</dbReference>
<evidence type="ECO:0000256" key="6">
    <source>
        <dbReference type="PROSITE-ProRule" id="PRU00169"/>
    </source>
</evidence>
<feature type="domain" description="Response regulatory" evidence="8">
    <location>
        <begin position="2"/>
        <end position="116"/>
    </location>
</feature>
<dbReference type="Gene3D" id="6.10.250.690">
    <property type="match status" value="1"/>
</dbReference>
<evidence type="ECO:0000256" key="2">
    <source>
        <dbReference type="ARBA" id="ARBA00023012"/>
    </source>
</evidence>
<dbReference type="SMART" id="SM00448">
    <property type="entry name" value="REC"/>
    <property type="match status" value="1"/>
</dbReference>
<keyword evidence="4 7" id="KW-0238">DNA-binding</keyword>
<reference evidence="10 11" key="1">
    <citation type="submission" date="2016-11" db="EMBL/GenBank/DDBJ databases">
        <title>Draft Genome Sequences of Nine Cyanobacterial Strains from Diverse Habitats.</title>
        <authorList>
            <person name="Zhu T."/>
            <person name="Hou S."/>
            <person name="Lu X."/>
            <person name="Hess W.R."/>
        </authorList>
    </citation>
    <scope>NUCLEOTIDE SEQUENCE [LARGE SCALE GENOMIC DNA]</scope>
    <source>
        <strain evidence="10 11">NIES-593</strain>
    </source>
</reference>
<dbReference type="GO" id="GO:0006355">
    <property type="term" value="P:regulation of DNA-templated transcription"/>
    <property type="evidence" value="ECO:0007669"/>
    <property type="project" value="InterPro"/>
</dbReference>
<evidence type="ECO:0000256" key="3">
    <source>
        <dbReference type="ARBA" id="ARBA00023015"/>
    </source>
</evidence>
<dbReference type="STRING" id="1921803.NIES593_22335"/>
<dbReference type="GO" id="GO:0000156">
    <property type="term" value="F:phosphorelay response regulator activity"/>
    <property type="evidence" value="ECO:0007669"/>
    <property type="project" value="TreeGrafter"/>
</dbReference>
<sequence length="243" mass="27281">MRFLLVEDDVALAVSLSEALANQRYAVDVVQNGEAAWQQIATIDYDLVLLDVMLPKLDGISLCKRLRDRGFLKPILILTACDASTDKVAGLDAGADDYIVKPFDLSELFARIRALLRRGEICASPILTWGSLRLNPSTFEVTYGGRFLHITPKEYAILELLMRYGRRVISRSVIIEHIWSLEESPTEETVKAHIKSLRHKLNAVGAPKQLIETVHGIGYRLNMPRQSTLVEELGSERDALREP</sequence>
<organism evidence="10 11">
    <name type="scientific">Hydrococcus rivularis NIES-593</name>
    <dbReference type="NCBI Taxonomy" id="1921803"/>
    <lineage>
        <taxon>Bacteria</taxon>
        <taxon>Bacillati</taxon>
        <taxon>Cyanobacteriota</taxon>
        <taxon>Cyanophyceae</taxon>
        <taxon>Pleurocapsales</taxon>
        <taxon>Hydrococcaceae</taxon>
        <taxon>Hydrococcus</taxon>
    </lineage>
</organism>
<feature type="modified residue" description="4-aspartylphosphate" evidence="6">
    <location>
        <position position="51"/>
    </location>
</feature>
<evidence type="ECO:0000256" key="7">
    <source>
        <dbReference type="PROSITE-ProRule" id="PRU01091"/>
    </source>
</evidence>
<evidence type="ECO:0000256" key="5">
    <source>
        <dbReference type="ARBA" id="ARBA00023163"/>
    </source>
</evidence>
<name>A0A1U7H7D9_9CYAN</name>
<dbReference type="PANTHER" id="PTHR48111:SF15">
    <property type="entry name" value="OMPR SUBFAMILY"/>
    <property type="match status" value="1"/>
</dbReference>
<dbReference type="Pfam" id="PF00072">
    <property type="entry name" value="Response_reg"/>
    <property type="match status" value="1"/>
</dbReference>
<dbReference type="Gene3D" id="3.40.50.2300">
    <property type="match status" value="1"/>
</dbReference>
<dbReference type="PROSITE" id="PS50110">
    <property type="entry name" value="RESPONSE_REGULATORY"/>
    <property type="match status" value="1"/>
</dbReference>
<dbReference type="SMART" id="SM00862">
    <property type="entry name" value="Trans_reg_C"/>
    <property type="match status" value="1"/>
</dbReference>
<dbReference type="InterPro" id="IPR001789">
    <property type="entry name" value="Sig_transdc_resp-reg_receiver"/>
</dbReference>
<keyword evidence="11" id="KW-1185">Reference proteome</keyword>
<dbReference type="PANTHER" id="PTHR48111">
    <property type="entry name" value="REGULATOR OF RPOS"/>
    <property type="match status" value="1"/>
</dbReference>
<dbReference type="GO" id="GO:0000976">
    <property type="term" value="F:transcription cis-regulatory region binding"/>
    <property type="evidence" value="ECO:0007669"/>
    <property type="project" value="TreeGrafter"/>
</dbReference>
<gene>
    <name evidence="10" type="ORF">NIES593_22335</name>
</gene>
<keyword evidence="2" id="KW-0902">Two-component regulatory system</keyword>
<keyword evidence="5" id="KW-0804">Transcription</keyword>
<evidence type="ECO:0000313" key="10">
    <source>
        <dbReference type="EMBL" id="OKH18261.1"/>
    </source>
</evidence>
<dbReference type="Pfam" id="PF00486">
    <property type="entry name" value="Trans_reg_C"/>
    <property type="match status" value="1"/>
</dbReference>
<dbReference type="CDD" id="cd17624">
    <property type="entry name" value="REC_OmpR_PmrA-like"/>
    <property type="match status" value="1"/>
</dbReference>
<accession>A0A1U7H7D9</accession>
<dbReference type="RefSeq" id="WP_073601689.1">
    <property type="nucleotide sequence ID" value="NZ_MRCB01000052.1"/>
</dbReference>
<evidence type="ECO:0000256" key="1">
    <source>
        <dbReference type="ARBA" id="ARBA00022553"/>
    </source>
</evidence>
<comment type="caution">
    <text evidence="10">The sequence shown here is derived from an EMBL/GenBank/DDBJ whole genome shotgun (WGS) entry which is preliminary data.</text>
</comment>
<evidence type="ECO:0000313" key="11">
    <source>
        <dbReference type="Proteomes" id="UP000186868"/>
    </source>
</evidence>
<dbReference type="InterPro" id="IPR036388">
    <property type="entry name" value="WH-like_DNA-bd_sf"/>
</dbReference>
<dbReference type="Proteomes" id="UP000186868">
    <property type="component" value="Unassembled WGS sequence"/>
</dbReference>
<dbReference type="InterPro" id="IPR001867">
    <property type="entry name" value="OmpR/PhoB-type_DNA-bd"/>
</dbReference>
<dbReference type="CDD" id="cd00383">
    <property type="entry name" value="trans_reg_C"/>
    <property type="match status" value="1"/>
</dbReference>